<name>A0ABR7DLD9_9BACT</name>
<accession>A0ABR7DLD9</accession>
<evidence type="ECO:0000256" key="1">
    <source>
        <dbReference type="SAM" id="Phobius"/>
    </source>
</evidence>
<comment type="caution">
    <text evidence="2">The sequence shown here is derived from an EMBL/GenBank/DDBJ whole genome shotgun (WGS) entry which is preliminary data.</text>
</comment>
<organism evidence="2 3">
    <name type="scientific">Parabacteroides hominis</name>
    <dbReference type="NCBI Taxonomy" id="2763057"/>
    <lineage>
        <taxon>Bacteria</taxon>
        <taxon>Pseudomonadati</taxon>
        <taxon>Bacteroidota</taxon>
        <taxon>Bacteroidia</taxon>
        <taxon>Bacteroidales</taxon>
        <taxon>Tannerellaceae</taxon>
        <taxon>Parabacteroides</taxon>
    </lineage>
</organism>
<evidence type="ECO:0000313" key="3">
    <source>
        <dbReference type="Proteomes" id="UP000651475"/>
    </source>
</evidence>
<dbReference type="RefSeq" id="WP_186929014.1">
    <property type="nucleotide sequence ID" value="NZ_JACOOJ010000006.1"/>
</dbReference>
<keyword evidence="1" id="KW-1133">Transmembrane helix</keyword>
<sequence>MTQKFLLSFWVLFLSISVYGQEKQFVGGGVSVQRTLDLQAHYWKKHKMFKTLGWTSLLAGVGGVGYGLFSDTSQDKAIGVLICGGCLVLVSVPMFGLTRSNKQKARSFSLQGRSLVLPLPNGSVSYRPGLSLCLNF</sequence>
<evidence type="ECO:0000313" key="2">
    <source>
        <dbReference type="EMBL" id="MBC5632239.1"/>
    </source>
</evidence>
<feature type="transmembrane region" description="Helical" evidence="1">
    <location>
        <begin position="77"/>
        <end position="97"/>
    </location>
</feature>
<dbReference type="Proteomes" id="UP000651475">
    <property type="component" value="Unassembled WGS sequence"/>
</dbReference>
<keyword evidence="3" id="KW-1185">Reference proteome</keyword>
<keyword evidence="1" id="KW-0812">Transmembrane</keyword>
<gene>
    <name evidence="2" type="ORF">H8S65_05555</name>
</gene>
<reference evidence="2 3" key="1">
    <citation type="submission" date="2020-08" db="EMBL/GenBank/DDBJ databases">
        <title>Genome public.</title>
        <authorList>
            <person name="Liu C."/>
            <person name="Sun Q."/>
        </authorList>
    </citation>
    <scope>NUCLEOTIDE SEQUENCE [LARGE SCALE GENOMIC DNA]</scope>
    <source>
        <strain evidence="2 3">NSJ-79</strain>
    </source>
</reference>
<proteinExistence type="predicted"/>
<protein>
    <recommendedName>
        <fullName evidence="4">DUF4133 domain-containing protein</fullName>
    </recommendedName>
</protein>
<keyword evidence="1" id="KW-0472">Membrane</keyword>
<evidence type="ECO:0008006" key="4">
    <source>
        <dbReference type="Google" id="ProtNLM"/>
    </source>
</evidence>
<dbReference type="EMBL" id="JACOOJ010000006">
    <property type="protein sequence ID" value="MBC5632239.1"/>
    <property type="molecule type" value="Genomic_DNA"/>
</dbReference>